<dbReference type="InterPro" id="IPR058563">
    <property type="entry name" value="Trs120_TRAPPC9_N"/>
</dbReference>
<evidence type="ECO:0000256" key="1">
    <source>
        <dbReference type="ARBA" id="ARBA00008459"/>
    </source>
</evidence>
<evidence type="ECO:0000313" key="5">
    <source>
        <dbReference type="Proteomes" id="UP000230066"/>
    </source>
</evidence>
<feature type="domain" description="Trs120/TRAPPC9 N-terminal" evidence="3">
    <location>
        <begin position="404"/>
        <end position="471"/>
    </location>
</feature>
<comment type="caution">
    <text evidence="4">The sequence shown here is derived from an EMBL/GenBank/DDBJ whole genome shotgun (WGS) entry which is preliminary data.</text>
</comment>
<dbReference type="EMBL" id="JXXN02001375">
    <property type="protein sequence ID" value="THD24902.1"/>
    <property type="molecule type" value="Genomic_DNA"/>
</dbReference>
<evidence type="ECO:0000313" key="4">
    <source>
        <dbReference type="EMBL" id="THD24902.1"/>
    </source>
</evidence>
<dbReference type="Proteomes" id="UP000230066">
    <property type="component" value="Unassembled WGS sequence"/>
</dbReference>
<sequence length="2125" mass="235415">MFVVDYEHQLLDHRKLLILVKNVEPKCDSNFFEDVYGSVCNYHSVLFPKLVASNSYLSRNSRPPQDPPIDTRSEVCVFSNTSDEQPVWVRYTRQFYSSNNAWSSFQSHRLVLGVIGLSVCKTAADVLNAIENYTKQKALVSESYACGRLIILIPTTGNENCLAVEEATELISTEIKKLPQSLLLAADEVLAHPAEQVFNTDIMGLHDLSPDSGLGGHAWTGKLPTVTTTNTAAVQLGPGSVLQSSTAPGSLTPLPSPILNTRIVGALTDLVTSVYCNLEKTVITAETKNGKSSGALLNASSSTICTPDQSDGEGSENNFNVLVAPGESSLSRLSDDSGTADEQKTPGKPFTAHTPTDPTRGPPAQSDASFNFLRPHSSWWFGSVADTSLAAQFQITVAYECVVKHRRSSGRWKKHLGDVFLQLGELEKAQLCYDSTIQLLRPIMDNLWVAGALEGMCAIAVAHKQIRTQHSDLLRSRRPLRSTNQRYAASERSHSRAMDTAGPDLAPQKQKPLPPFTASDYRNMATEALELYRKTPVDRYLLEETSYKIARFLISENQKSKACELLDNLFSAALQDESDENALRPKRFRTLVTLYRSMGYNRRAGFVAWHALDQNLKSVNEPDFDFLLQSLRLQFYPSSADSYNTVDSPDSVLPAESGLGLQSSPTSAPPSMLMMMMGNILRRPAHPIAVYPVMNQQIMAWYRGVSSSSNTGKFGRMAKVSVMPGSNTRGAIQNKRSMYGNHCNSNHSHVPLIPDNVRFLPTGWAGLQAAVLGRIIDRFKTDVQFEDVLYLPWVKALKFVGFIFSLLDMWPHTLDETKCVTCMEDLCRLAVMRCPDQPSIASSMPCFTAFASGNVDRRQWARHTGILTSNVTNPANIERENTVQSVQSPQLRQLVDLLEIPVHRLPFVQSIQLIPLIPYLAPSELSKEGLASAVPLRKTSSDMLKTQNSESPAATITESKTTSGPFFYAPSGQDPNSDSRVPSIDWVCEEPCIELTPLFNSGAVIKSHSSVYSSSEYGSMVNGTNQTTVQLEAVRLVMELPPSTRSGGSVDRPSYRRRASCVKSSPKNSFTVTLNEACLLETAEDHIRYPRATLQSAWRRRNQSLSCTIPACRSGIRLVFTFIPMAEIQAVESGLDDLNNRPMFRLSAFTYRLVDFGGMHVCLRPTSVCTDRGHEPTVSQSQEFILSGRERRLSNSSSSAASGISLLRSSVNSGIESLLPVLPGVSSAVPSLVESPTFRTEYHPSLVLASHLFSVLPTIRLRPAMPRLSLFPGVVRSAFTFEEAAAFLPELTTPSLGRHTPHSGSKMSMHSVQPPAFRAPLSNQWSERVAAVAEISLYPHEQRWMPLQMFVRDEAYLPPVVAPTTVRHLNVLRLPLCIRNEEVHKSDVCSAADSNEISLEPICATECGLIWLQFRSELFWDRVSYMMTTTDGMKQLSAEAGLNLRNSKKVSVEFEIEYALNVPTGMAMAQFVSLSNPVWARRVRLGIQLNLLSSKHAPLMLYHPQILFRDEPFDDETETVENSSSEGGDKRTTKYHSELEDTDTWHGDVQSKSFFYCTLRARMPQSLVPRPVRFIGPQYRVEVELHTGWRNHSNSREPARLSTPWTVLTETNPRPRDVNNSTSPTPAHSAASFSRSESVVSSSSLVTEAYGLVEQFDEMIKDETCLYHCVALGLDAMSDAILLDRTVDLADQTRLRTDEIGLPIPTNTAWFVHAIESNIEISWRSYLHGRQLPVESRGLMNADSQIMRANNALPDPRFYRFGRFILSAHLPEPIITEKPGSADMAVPRSPPITKSWYGSTFSTLGSIAGLMWCHNIRLDVSLAEFPMVRHVSNNAFLSAGKPTPQGRLCIRCRDETSGSSRRRSIFARRISQPLIPHSLSPSVSKTGRLNTLSEAQENSEADMLNALRRASVPELGTPQYMRGLNGDLLQGAQRMCTFPMDPISIRIKGWVRQHPLMGVRIHDPTQNDPLCSPPYAPPTIDIHRIWTGPVIYEIITKRPSVEQLKDSSSSMELRGPLIQGKEFEFIGTAGGVMGLTLSHHLLKPHLDPNLSSIVFFRPGRFWICGLMGIVPDSVQLPSVRATDLAVFALPSVPNVETIRFSPNGITIHVLDNANQSDSGSTSISK</sequence>
<proteinExistence type="inferred from homology"/>
<feature type="compositionally biased region" description="Low complexity" evidence="2">
    <location>
        <begin position="1621"/>
        <end position="1633"/>
    </location>
</feature>
<dbReference type="PANTHER" id="PTHR21512:SF5">
    <property type="entry name" value="TRAFFICKING PROTEIN PARTICLE COMPLEX SUBUNIT 9"/>
    <property type="match status" value="1"/>
</dbReference>
<keyword evidence="5" id="KW-1185">Reference proteome</keyword>
<feature type="region of interest" description="Disordered" evidence="2">
    <location>
        <begin position="329"/>
        <end position="366"/>
    </location>
</feature>
<dbReference type="PANTHER" id="PTHR21512">
    <property type="entry name" value="TRAFFICKING PROTEIN PARTICLE COMPLEX SUBUNIT 9"/>
    <property type="match status" value="1"/>
</dbReference>
<name>A0A4E0RZP4_FASHE</name>
<feature type="region of interest" description="Disordered" evidence="2">
    <location>
        <begin position="941"/>
        <end position="980"/>
    </location>
</feature>
<evidence type="ECO:0000256" key="2">
    <source>
        <dbReference type="SAM" id="MobiDB-lite"/>
    </source>
</evidence>
<dbReference type="Pfam" id="PF08626">
    <property type="entry name" value="TRAPPC9-Trs120"/>
    <property type="match status" value="1"/>
</dbReference>
<evidence type="ECO:0000259" key="3">
    <source>
        <dbReference type="Pfam" id="PF08626"/>
    </source>
</evidence>
<accession>A0A4E0RZP4</accession>
<gene>
    <name evidence="4" type="ORF">D915_004320</name>
</gene>
<dbReference type="InterPro" id="IPR013935">
    <property type="entry name" value="Trs120_TRAPPC9"/>
</dbReference>
<feature type="region of interest" description="Disordered" evidence="2">
    <location>
        <begin position="1513"/>
        <end position="1534"/>
    </location>
</feature>
<dbReference type="GO" id="GO:0005802">
    <property type="term" value="C:trans-Golgi network"/>
    <property type="evidence" value="ECO:0007669"/>
    <property type="project" value="TreeGrafter"/>
</dbReference>
<feature type="region of interest" description="Disordered" evidence="2">
    <location>
        <begin position="1609"/>
        <end position="1633"/>
    </location>
</feature>
<feature type="region of interest" description="Disordered" evidence="2">
    <location>
        <begin position="484"/>
        <end position="517"/>
    </location>
</feature>
<comment type="similarity">
    <text evidence="1">Belongs to the NIBP family.</text>
</comment>
<protein>
    <recommendedName>
        <fullName evidence="3">Trs120/TRAPPC9 N-terminal domain-containing protein</fullName>
    </recommendedName>
</protein>
<feature type="compositionally biased region" description="Polar residues" evidence="2">
    <location>
        <begin position="941"/>
        <end position="964"/>
    </location>
</feature>
<organism evidence="4 5">
    <name type="scientific">Fasciola hepatica</name>
    <name type="common">Liver fluke</name>
    <dbReference type="NCBI Taxonomy" id="6192"/>
    <lineage>
        <taxon>Eukaryota</taxon>
        <taxon>Metazoa</taxon>
        <taxon>Spiralia</taxon>
        <taxon>Lophotrochozoa</taxon>
        <taxon>Platyhelminthes</taxon>
        <taxon>Trematoda</taxon>
        <taxon>Digenea</taxon>
        <taxon>Plagiorchiida</taxon>
        <taxon>Echinostomata</taxon>
        <taxon>Echinostomatoidea</taxon>
        <taxon>Fasciolidae</taxon>
        <taxon>Fasciola</taxon>
    </lineage>
</organism>
<reference evidence="4" key="1">
    <citation type="submission" date="2019-03" db="EMBL/GenBank/DDBJ databases">
        <title>Improved annotation for the trematode Fasciola hepatica.</title>
        <authorList>
            <person name="Choi Y.-J."/>
            <person name="Martin J."/>
            <person name="Mitreva M."/>
        </authorList>
    </citation>
    <scope>NUCLEOTIDE SEQUENCE [LARGE SCALE GENOMIC DNA]</scope>
</reference>